<accession>A0A8S1AT64</accession>
<evidence type="ECO:0000313" key="2">
    <source>
        <dbReference type="Proteomes" id="UP000494106"/>
    </source>
</evidence>
<dbReference type="AlphaFoldDB" id="A0A8S1AT64"/>
<proteinExistence type="predicted"/>
<dbReference type="EMBL" id="CADEBC010000532">
    <property type="protein sequence ID" value="CAB3248205.1"/>
    <property type="molecule type" value="Genomic_DNA"/>
</dbReference>
<comment type="caution">
    <text evidence="1">The sequence shown here is derived from an EMBL/GenBank/DDBJ whole genome shotgun (WGS) entry which is preliminary data.</text>
</comment>
<dbReference type="Proteomes" id="UP000494106">
    <property type="component" value="Unassembled WGS sequence"/>
</dbReference>
<reference evidence="1 2" key="1">
    <citation type="submission" date="2020-04" db="EMBL/GenBank/DDBJ databases">
        <authorList>
            <person name="Wallbank WR R."/>
            <person name="Pardo Diaz C."/>
            <person name="Kozak K."/>
            <person name="Martin S."/>
            <person name="Jiggins C."/>
            <person name="Moest M."/>
            <person name="Warren A I."/>
            <person name="Byers J.R.P. K."/>
            <person name="Montejo-Kovacevich G."/>
            <person name="Yen C E."/>
        </authorList>
    </citation>
    <scope>NUCLEOTIDE SEQUENCE [LARGE SCALE GENOMIC DNA]</scope>
</reference>
<keyword evidence="2" id="KW-1185">Reference proteome</keyword>
<gene>
    <name evidence="1" type="ORF">APLA_LOCUS11586</name>
</gene>
<organism evidence="1 2">
    <name type="scientific">Arctia plantaginis</name>
    <name type="common">Wood tiger moth</name>
    <name type="synonym">Phalaena plantaginis</name>
    <dbReference type="NCBI Taxonomy" id="874455"/>
    <lineage>
        <taxon>Eukaryota</taxon>
        <taxon>Metazoa</taxon>
        <taxon>Ecdysozoa</taxon>
        <taxon>Arthropoda</taxon>
        <taxon>Hexapoda</taxon>
        <taxon>Insecta</taxon>
        <taxon>Pterygota</taxon>
        <taxon>Neoptera</taxon>
        <taxon>Endopterygota</taxon>
        <taxon>Lepidoptera</taxon>
        <taxon>Glossata</taxon>
        <taxon>Ditrysia</taxon>
        <taxon>Noctuoidea</taxon>
        <taxon>Erebidae</taxon>
        <taxon>Arctiinae</taxon>
        <taxon>Arctia</taxon>
    </lineage>
</organism>
<evidence type="ECO:0000313" key="1">
    <source>
        <dbReference type="EMBL" id="CAB3248205.1"/>
    </source>
</evidence>
<protein>
    <submittedName>
        <fullName evidence="1">Uncharacterized protein</fullName>
    </submittedName>
</protein>
<name>A0A8S1AT64_ARCPL</name>
<sequence length="69" mass="7637">MTKTYVSHGNAKRYSFVVAKVDKITRTMDLIMASQGSTHTWPGFDRSETTIETEPITAPNAVTVTIDSM</sequence>